<dbReference type="CDD" id="cd04433">
    <property type="entry name" value="AFD_class_I"/>
    <property type="match status" value="1"/>
</dbReference>
<evidence type="ECO:0008006" key="6">
    <source>
        <dbReference type="Google" id="ProtNLM"/>
    </source>
</evidence>
<dbReference type="Proteomes" id="UP001500253">
    <property type="component" value="Unassembled WGS sequence"/>
</dbReference>
<protein>
    <recommendedName>
        <fullName evidence="6">Acyl-CoA synthetase</fullName>
    </recommendedName>
</protein>
<feature type="domain" description="AMP-dependent synthetase/ligase" evidence="2">
    <location>
        <begin position="15"/>
        <end position="353"/>
    </location>
</feature>
<accession>A0ABP5TQ03</accession>
<dbReference type="SUPFAM" id="SSF56801">
    <property type="entry name" value="Acetyl-CoA synthetase-like"/>
    <property type="match status" value="1"/>
</dbReference>
<proteinExistence type="predicted"/>
<dbReference type="Pfam" id="PF13193">
    <property type="entry name" value="AMP-binding_C"/>
    <property type="match status" value="1"/>
</dbReference>
<gene>
    <name evidence="4" type="ORF">GCM10010246_55620</name>
</gene>
<dbReference type="InterPro" id="IPR000873">
    <property type="entry name" value="AMP-dep_synth/lig_dom"/>
</dbReference>
<dbReference type="EMBL" id="BAAASD010000028">
    <property type="protein sequence ID" value="GAA2358694.1"/>
    <property type="molecule type" value="Genomic_DNA"/>
</dbReference>
<evidence type="ECO:0000313" key="4">
    <source>
        <dbReference type="EMBL" id="GAA2358694.1"/>
    </source>
</evidence>
<dbReference type="InterPro" id="IPR050237">
    <property type="entry name" value="ATP-dep_AMP-bd_enzyme"/>
</dbReference>
<reference evidence="5" key="1">
    <citation type="journal article" date="2019" name="Int. J. Syst. Evol. Microbiol.">
        <title>The Global Catalogue of Microorganisms (GCM) 10K type strain sequencing project: providing services to taxonomists for standard genome sequencing and annotation.</title>
        <authorList>
            <consortium name="The Broad Institute Genomics Platform"/>
            <consortium name="The Broad Institute Genome Sequencing Center for Infectious Disease"/>
            <person name="Wu L."/>
            <person name="Ma J."/>
        </authorList>
    </citation>
    <scope>NUCLEOTIDE SEQUENCE [LARGE SCALE GENOMIC DNA]</scope>
    <source>
        <strain evidence="5">JCM 4316</strain>
    </source>
</reference>
<feature type="compositionally biased region" description="Basic and acidic residues" evidence="1">
    <location>
        <begin position="508"/>
        <end position="517"/>
    </location>
</feature>
<feature type="domain" description="AMP-binding enzyme C-terminal" evidence="3">
    <location>
        <begin position="404"/>
        <end position="477"/>
    </location>
</feature>
<comment type="caution">
    <text evidence="4">The sequence shown here is derived from an EMBL/GenBank/DDBJ whole genome shotgun (WGS) entry which is preliminary data.</text>
</comment>
<feature type="region of interest" description="Disordered" evidence="1">
    <location>
        <begin position="102"/>
        <end position="122"/>
    </location>
</feature>
<dbReference type="Gene3D" id="3.40.50.12780">
    <property type="entry name" value="N-terminal domain of ligase-like"/>
    <property type="match status" value="1"/>
</dbReference>
<sequence>MSTGLCEETAGRIADPRRVAVREQTGRTWSWDGLLGAAEDLAGRLRERGPLRLVAARTSRPVLTLVATLACDLLEVPLVHLDSGQTEAEYARIGAAFGPHLLLSDPGPGPGSDPGPDAKPTWERDGLSVVVSVSGGEGGGGSAAEGPAFGSPRSGIFLTSGSTGEPAGAVRSARAQLADALRCAAFLEYGPTTPVVCAAPVVHAYGYTLGMLAPLLSGAPVTLCGSRLVPSQLAAAVRDAGARVLIALPFHYRLMAADTASRFDGLERAVSAGAPIPAGAAEAVTKAHGFALLNNYGSSETGAITIKRVDPAHDRPGDVGRPLPGIVASLLDVGEEDGAGELLLATDSLADGYAHADGLRPLSLHGDLLRTGDLATLAPDGSVRLVGRLARMVNVGGKKVNPVEVERVLAEHPAVTEAQVFAAEDGGRGQVPVARVAAPGPVTADALIGWCRERLAEHKIPRRVEVLAELPRSATGKVLSPHAQSRAGARTAPGPVAGPPTESAAEPAAEREKEGSA</sequence>
<evidence type="ECO:0000259" key="3">
    <source>
        <dbReference type="Pfam" id="PF13193"/>
    </source>
</evidence>
<dbReference type="InterPro" id="IPR025110">
    <property type="entry name" value="AMP-bd_C"/>
</dbReference>
<dbReference type="InterPro" id="IPR045851">
    <property type="entry name" value="AMP-bd_C_sf"/>
</dbReference>
<keyword evidence="5" id="KW-1185">Reference proteome</keyword>
<dbReference type="InterPro" id="IPR042099">
    <property type="entry name" value="ANL_N_sf"/>
</dbReference>
<dbReference type="Gene3D" id="3.30.300.30">
    <property type="match status" value="1"/>
</dbReference>
<evidence type="ECO:0000313" key="5">
    <source>
        <dbReference type="Proteomes" id="UP001500253"/>
    </source>
</evidence>
<dbReference type="RefSeq" id="WP_346177105.1">
    <property type="nucleotide sequence ID" value="NZ_BAAASD010000028.1"/>
</dbReference>
<dbReference type="Pfam" id="PF00501">
    <property type="entry name" value="AMP-binding"/>
    <property type="match status" value="1"/>
</dbReference>
<dbReference type="PANTHER" id="PTHR43767">
    <property type="entry name" value="LONG-CHAIN-FATTY-ACID--COA LIGASE"/>
    <property type="match status" value="1"/>
</dbReference>
<dbReference type="PANTHER" id="PTHR43767:SF1">
    <property type="entry name" value="NONRIBOSOMAL PEPTIDE SYNTHASE PES1 (EUROFUNG)-RELATED"/>
    <property type="match status" value="1"/>
</dbReference>
<feature type="region of interest" description="Disordered" evidence="1">
    <location>
        <begin position="476"/>
        <end position="517"/>
    </location>
</feature>
<name>A0ABP5TQ03_9ACTN</name>
<organism evidence="4 5">
    <name type="scientific">Streptomyces cuspidosporus</name>
    <dbReference type="NCBI Taxonomy" id="66882"/>
    <lineage>
        <taxon>Bacteria</taxon>
        <taxon>Bacillati</taxon>
        <taxon>Actinomycetota</taxon>
        <taxon>Actinomycetes</taxon>
        <taxon>Kitasatosporales</taxon>
        <taxon>Streptomycetaceae</taxon>
        <taxon>Streptomyces</taxon>
    </lineage>
</organism>
<evidence type="ECO:0000259" key="2">
    <source>
        <dbReference type="Pfam" id="PF00501"/>
    </source>
</evidence>
<evidence type="ECO:0000256" key="1">
    <source>
        <dbReference type="SAM" id="MobiDB-lite"/>
    </source>
</evidence>